<dbReference type="SUPFAM" id="SSF46689">
    <property type="entry name" value="Homeodomain-like"/>
    <property type="match status" value="1"/>
</dbReference>
<evidence type="ECO:0000256" key="2">
    <source>
        <dbReference type="ARBA" id="ARBA00023125"/>
    </source>
</evidence>
<gene>
    <name evidence="6" type="ORF">JCM19232_3399</name>
</gene>
<dbReference type="SUPFAM" id="SSF53697">
    <property type="entry name" value="SIS domain"/>
    <property type="match status" value="1"/>
</dbReference>
<dbReference type="InterPro" id="IPR036388">
    <property type="entry name" value="WH-like_DNA-bd_sf"/>
</dbReference>
<keyword evidence="1" id="KW-0805">Transcription regulation</keyword>
<dbReference type="Gene3D" id="3.40.50.10490">
    <property type="entry name" value="Glucose-6-phosphate isomerase like protein, domain 1"/>
    <property type="match status" value="1"/>
</dbReference>
<keyword evidence="3" id="KW-0804">Transcription</keyword>
<organism evidence="6 7">
    <name type="scientific">Vibrio ishigakensis</name>
    <dbReference type="NCBI Taxonomy" id="1481914"/>
    <lineage>
        <taxon>Bacteria</taxon>
        <taxon>Pseudomonadati</taxon>
        <taxon>Pseudomonadota</taxon>
        <taxon>Gammaproteobacteria</taxon>
        <taxon>Vibrionales</taxon>
        <taxon>Vibrionaceae</taxon>
        <taxon>Vibrio</taxon>
    </lineage>
</organism>
<dbReference type="Pfam" id="PF01380">
    <property type="entry name" value="SIS"/>
    <property type="match status" value="1"/>
</dbReference>
<dbReference type="InterPro" id="IPR046348">
    <property type="entry name" value="SIS_dom_sf"/>
</dbReference>
<dbReference type="GO" id="GO:1901135">
    <property type="term" value="P:carbohydrate derivative metabolic process"/>
    <property type="evidence" value="ECO:0007669"/>
    <property type="project" value="InterPro"/>
</dbReference>
<dbReference type="InterPro" id="IPR047640">
    <property type="entry name" value="RpiR-like"/>
</dbReference>
<dbReference type="PANTHER" id="PTHR30514">
    <property type="entry name" value="GLUCOKINASE"/>
    <property type="match status" value="1"/>
</dbReference>
<reference evidence="6 7" key="1">
    <citation type="submission" date="2015-01" db="EMBL/GenBank/DDBJ databases">
        <title>Vibrio sp. C5 JCM 19232 whole genome shotgun sequence.</title>
        <authorList>
            <person name="Sawabe T."/>
            <person name="Meirelles P."/>
            <person name="Feng G."/>
            <person name="Sayaka M."/>
            <person name="Hattori M."/>
            <person name="Ohkuma M."/>
        </authorList>
    </citation>
    <scope>NUCLEOTIDE SEQUENCE [LARGE SCALE GENOMIC DNA]</scope>
    <source>
        <strain evidence="6 7">JCM19232</strain>
    </source>
</reference>
<comment type="caution">
    <text evidence="6">The sequence shown here is derived from an EMBL/GenBank/DDBJ whole genome shotgun (WGS) entry which is preliminary data.</text>
</comment>
<dbReference type="Gene3D" id="1.10.10.10">
    <property type="entry name" value="Winged helix-like DNA-binding domain superfamily/Winged helix DNA-binding domain"/>
    <property type="match status" value="1"/>
</dbReference>
<evidence type="ECO:0000313" key="6">
    <source>
        <dbReference type="EMBL" id="GAM64123.1"/>
    </source>
</evidence>
<dbReference type="InterPro" id="IPR009057">
    <property type="entry name" value="Homeodomain-like_sf"/>
</dbReference>
<dbReference type="AlphaFoldDB" id="A0A0B8PLW8"/>
<dbReference type="PROSITE" id="PS51071">
    <property type="entry name" value="HTH_RPIR"/>
    <property type="match status" value="1"/>
</dbReference>
<sequence length="215" mass="23814">MITYKGIERTIYEFLISHASELPEISAKTIANKALTTTTSVNRVCKRMGYASYTELRYRLAADLEKKSGTEGIKEETKNEITQISELLKRSPVVYLYSRGASITSASYMSRFLSLANIPHLVITDIHQLTRAELGTLLLVSKSGETQAVIEMANNAKRKGLKVISISKSQSSLSQSTHLNVGLEEQVDGISLYSRESQLHILSIVDAIGKELLTF</sequence>
<feature type="domain" description="HTH rpiR-type" evidence="4">
    <location>
        <begin position="1"/>
        <end position="67"/>
    </location>
</feature>
<evidence type="ECO:0000259" key="5">
    <source>
        <dbReference type="PROSITE" id="PS51464"/>
    </source>
</evidence>
<protein>
    <submittedName>
        <fullName evidence="6">Transcriptional regulator</fullName>
    </submittedName>
</protein>
<dbReference type="GO" id="GO:0003677">
    <property type="term" value="F:DNA binding"/>
    <property type="evidence" value="ECO:0007669"/>
    <property type="project" value="UniProtKB-KW"/>
</dbReference>
<dbReference type="InterPro" id="IPR000281">
    <property type="entry name" value="HTH_RpiR"/>
</dbReference>
<dbReference type="GO" id="GO:0097367">
    <property type="term" value="F:carbohydrate derivative binding"/>
    <property type="evidence" value="ECO:0007669"/>
    <property type="project" value="InterPro"/>
</dbReference>
<name>A0A0B8PLW8_9VIBR</name>
<feature type="domain" description="SIS" evidence="5">
    <location>
        <begin position="84"/>
        <end position="215"/>
    </location>
</feature>
<dbReference type="PANTHER" id="PTHR30514:SF1">
    <property type="entry name" value="HTH-TYPE TRANSCRIPTIONAL REGULATOR HEXR-RELATED"/>
    <property type="match status" value="1"/>
</dbReference>
<dbReference type="InterPro" id="IPR001347">
    <property type="entry name" value="SIS_dom"/>
</dbReference>
<evidence type="ECO:0000259" key="4">
    <source>
        <dbReference type="PROSITE" id="PS51071"/>
    </source>
</evidence>
<dbReference type="PROSITE" id="PS51464">
    <property type="entry name" value="SIS"/>
    <property type="match status" value="1"/>
</dbReference>
<keyword evidence="2" id="KW-0238">DNA-binding</keyword>
<dbReference type="EMBL" id="BBSA01000011">
    <property type="protein sequence ID" value="GAM64123.1"/>
    <property type="molecule type" value="Genomic_DNA"/>
</dbReference>
<evidence type="ECO:0000313" key="7">
    <source>
        <dbReference type="Proteomes" id="UP000031670"/>
    </source>
</evidence>
<evidence type="ECO:0000256" key="3">
    <source>
        <dbReference type="ARBA" id="ARBA00023163"/>
    </source>
</evidence>
<dbReference type="GO" id="GO:0003700">
    <property type="term" value="F:DNA-binding transcription factor activity"/>
    <property type="evidence" value="ECO:0007669"/>
    <property type="project" value="InterPro"/>
</dbReference>
<reference evidence="6 7" key="2">
    <citation type="submission" date="2015-01" db="EMBL/GenBank/DDBJ databases">
        <authorList>
            <consortium name="NBRP consortium"/>
            <person name="Sawabe T."/>
            <person name="Meirelles P."/>
            <person name="Feng G."/>
            <person name="Sayaka M."/>
            <person name="Hattori M."/>
            <person name="Ohkuma M."/>
        </authorList>
    </citation>
    <scope>NUCLEOTIDE SEQUENCE [LARGE SCALE GENOMIC DNA]</scope>
    <source>
        <strain evidence="6 7">JCM19232</strain>
    </source>
</reference>
<dbReference type="Pfam" id="PF01418">
    <property type="entry name" value="HTH_6"/>
    <property type="match status" value="1"/>
</dbReference>
<proteinExistence type="predicted"/>
<accession>A0A0B8PLW8</accession>
<evidence type="ECO:0000256" key="1">
    <source>
        <dbReference type="ARBA" id="ARBA00023015"/>
    </source>
</evidence>
<dbReference type="RefSeq" id="WP_261836573.1">
    <property type="nucleotide sequence ID" value="NZ_AP024882.1"/>
</dbReference>
<dbReference type="CDD" id="cd05013">
    <property type="entry name" value="SIS_RpiR"/>
    <property type="match status" value="1"/>
</dbReference>
<dbReference type="InterPro" id="IPR035472">
    <property type="entry name" value="RpiR-like_SIS"/>
</dbReference>
<dbReference type="Proteomes" id="UP000031670">
    <property type="component" value="Unassembled WGS sequence"/>
</dbReference>